<evidence type="ECO:0000256" key="2">
    <source>
        <dbReference type="ARBA" id="ARBA00022771"/>
    </source>
</evidence>
<dbReference type="GO" id="GO:0045944">
    <property type="term" value="P:positive regulation of transcription by RNA polymerase II"/>
    <property type="evidence" value="ECO:0007669"/>
    <property type="project" value="TreeGrafter"/>
</dbReference>
<evidence type="ECO:0000256" key="1">
    <source>
        <dbReference type="ARBA" id="ARBA00022723"/>
    </source>
</evidence>
<dbReference type="EMBL" id="FNXT01000503">
    <property type="protein sequence ID" value="SZX64904.1"/>
    <property type="molecule type" value="Genomic_DNA"/>
</dbReference>
<keyword evidence="1" id="KW-0479">Metal-binding</keyword>
<dbReference type="Proteomes" id="UP000256970">
    <property type="component" value="Unassembled WGS sequence"/>
</dbReference>
<dbReference type="InterPro" id="IPR047134">
    <property type="entry name" value="RNF4"/>
</dbReference>
<evidence type="ECO:0000313" key="8">
    <source>
        <dbReference type="Proteomes" id="UP000256970"/>
    </source>
</evidence>
<dbReference type="PANTHER" id="PTHR23041">
    <property type="entry name" value="RING FINGER DOMAIN-CONTAINING"/>
    <property type="match status" value="1"/>
</dbReference>
<keyword evidence="2 4" id="KW-0863">Zinc-finger</keyword>
<dbReference type="InterPro" id="IPR013083">
    <property type="entry name" value="Znf_RING/FYVE/PHD"/>
</dbReference>
<evidence type="ECO:0000256" key="3">
    <source>
        <dbReference type="ARBA" id="ARBA00022833"/>
    </source>
</evidence>
<evidence type="ECO:0000256" key="4">
    <source>
        <dbReference type="PROSITE-ProRule" id="PRU00175"/>
    </source>
</evidence>
<gene>
    <name evidence="7" type="ORF">BQ4739_LOCUS5380</name>
</gene>
<dbReference type="PANTHER" id="PTHR23041:SF78">
    <property type="entry name" value="E3 UBIQUITIN-PROTEIN LIGASE RNF4"/>
    <property type="match status" value="1"/>
</dbReference>
<dbReference type="Pfam" id="PF13639">
    <property type="entry name" value="zf-RING_2"/>
    <property type="match status" value="1"/>
</dbReference>
<dbReference type="STRING" id="3088.A0A383VJR8"/>
<proteinExistence type="predicted"/>
<dbReference type="SMART" id="SM00184">
    <property type="entry name" value="RING"/>
    <property type="match status" value="1"/>
</dbReference>
<evidence type="ECO:0000256" key="5">
    <source>
        <dbReference type="SAM" id="MobiDB-lite"/>
    </source>
</evidence>
<evidence type="ECO:0000313" key="7">
    <source>
        <dbReference type="EMBL" id="SZX64904.1"/>
    </source>
</evidence>
<dbReference type="PROSITE" id="PS50089">
    <property type="entry name" value="ZF_RING_2"/>
    <property type="match status" value="1"/>
</dbReference>
<dbReference type="Gene3D" id="3.30.40.10">
    <property type="entry name" value="Zinc/RING finger domain, C3HC4 (zinc finger)"/>
    <property type="match status" value="1"/>
</dbReference>
<keyword evidence="3" id="KW-0862">Zinc</keyword>
<dbReference type="AlphaFoldDB" id="A0A383VJR8"/>
<accession>A0A383VJR8</accession>
<feature type="compositionally biased region" description="Low complexity" evidence="5">
    <location>
        <begin position="89"/>
        <end position="118"/>
    </location>
</feature>
<feature type="domain" description="RING-type" evidence="6">
    <location>
        <begin position="188"/>
        <end position="228"/>
    </location>
</feature>
<reference evidence="7 8" key="1">
    <citation type="submission" date="2016-10" db="EMBL/GenBank/DDBJ databases">
        <authorList>
            <person name="Cai Z."/>
        </authorList>
    </citation>
    <scope>NUCLEOTIDE SEQUENCE [LARGE SCALE GENOMIC DNA]</scope>
</reference>
<evidence type="ECO:0000259" key="6">
    <source>
        <dbReference type="PROSITE" id="PS50089"/>
    </source>
</evidence>
<keyword evidence="8" id="KW-1185">Reference proteome</keyword>
<dbReference type="InterPro" id="IPR017907">
    <property type="entry name" value="Znf_RING_CS"/>
</dbReference>
<name>A0A383VJR8_TETOB</name>
<organism evidence="7 8">
    <name type="scientific">Tetradesmus obliquus</name>
    <name type="common">Green alga</name>
    <name type="synonym">Acutodesmus obliquus</name>
    <dbReference type="NCBI Taxonomy" id="3088"/>
    <lineage>
        <taxon>Eukaryota</taxon>
        <taxon>Viridiplantae</taxon>
        <taxon>Chlorophyta</taxon>
        <taxon>core chlorophytes</taxon>
        <taxon>Chlorophyceae</taxon>
        <taxon>CS clade</taxon>
        <taxon>Sphaeropleales</taxon>
        <taxon>Scenedesmaceae</taxon>
        <taxon>Tetradesmus</taxon>
    </lineage>
</organism>
<dbReference type="SUPFAM" id="SSF57850">
    <property type="entry name" value="RING/U-box"/>
    <property type="match status" value="1"/>
</dbReference>
<feature type="region of interest" description="Disordered" evidence="5">
    <location>
        <begin position="1"/>
        <end position="127"/>
    </location>
</feature>
<dbReference type="PROSITE" id="PS00518">
    <property type="entry name" value="ZF_RING_1"/>
    <property type="match status" value="1"/>
</dbReference>
<dbReference type="InterPro" id="IPR001841">
    <property type="entry name" value="Znf_RING"/>
</dbReference>
<feature type="compositionally biased region" description="Polar residues" evidence="5">
    <location>
        <begin position="45"/>
        <end position="58"/>
    </location>
</feature>
<dbReference type="GO" id="GO:0008270">
    <property type="term" value="F:zinc ion binding"/>
    <property type="evidence" value="ECO:0007669"/>
    <property type="project" value="UniProtKB-KW"/>
</dbReference>
<sequence length="242" mass="26801">MADTAPAVVLNSPSSGARSNTRRKPETPRQAGNRLVIRIARPGQQPGNTEGGASSSPPQQSQQQDQQQDQQQQDQQQQQQAGQPEQRLQVPPAQQQQRQRAPRAPAAAAADSDVIVIDSDSDDDDDEVVITGVTLPKKRPRQVLQQQQQPRALPQQQQQLPGMPAMPTWDPQPVVPQRERSPEPAFKCLICLDGIKADCMATTPCGHMFCYECIMDAVRATKKCPKCRKSMTLKQIKRLYPN</sequence>
<protein>
    <recommendedName>
        <fullName evidence="6">RING-type domain-containing protein</fullName>
    </recommendedName>
</protein>
<feature type="compositionally biased region" description="Low complexity" evidence="5">
    <location>
        <begin position="59"/>
        <end position="80"/>
    </location>
</feature>